<feature type="signal peptide" evidence="11">
    <location>
        <begin position="1"/>
        <end position="19"/>
    </location>
</feature>
<dbReference type="AlphaFoldDB" id="A0A194VG14"/>
<feature type="compositionally biased region" description="Low complexity" evidence="10">
    <location>
        <begin position="282"/>
        <end position="306"/>
    </location>
</feature>
<name>A0A194VG14_CYTMA</name>
<keyword evidence="8" id="KW-0449">Lipoprotein</keyword>
<gene>
    <name evidence="13" type="ORF">VP1G_09929</name>
</gene>
<evidence type="ECO:0000256" key="11">
    <source>
        <dbReference type="SAM" id="SignalP"/>
    </source>
</evidence>
<keyword evidence="9" id="KW-0408">Iron</keyword>
<evidence type="ECO:0000313" key="13">
    <source>
        <dbReference type="EMBL" id="KUI62804.1"/>
    </source>
</evidence>
<keyword evidence="9" id="KW-0349">Heme</keyword>
<dbReference type="Proteomes" id="UP000078576">
    <property type="component" value="Unassembled WGS sequence"/>
</dbReference>
<keyword evidence="5" id="KW-0325">Glycoprotein</keyword>
<dbReference type="InterPro" id="IPR008427">
    <property type="entry name" value="Extracellular_membr_CFEM_dom"/>
</dbReference>
<dbReference type="GO" id="GO:0005576">
    <property type="term" value="C:extracellular region"/>
    <property type="evidence" value="ECO:0007669"/>
    <property type="project" value="UniProtKB-SubCell"/>
</dbReference>
<proteinExistence type="inferred from homology"/>
<dbReference type="OrthoDB" id="3767534at2759"/>
<evidence type="ECO:0000259" key="12">
    <source>
        <dbReference type="PROSITE" id="PS52012"/>
    </source>
</evidence>
<dbReference type="GO" id="GO:0098552">
    <property type="term" value="C:side of membrane"/>
    <property type="evidence" value="ECO:0007669"/>
    <property type="project" value="UniProtKB-KW"/>
</dbReference>
<evidence type="ECO:0000256" key="10">
    <source>
        <dbReference type="SAM" id="MobiDB-lite"/>
    </source>
</evidence>
<feature type="disulfide bond" evidence="9">
    <location>
        <begin position="42"/>
        <end position="49"/>
    </location>
</feature>
<feature type="binding site" description="axial binding residue" evidence="9">
    <location>
        <position position="46"/>
    </location>
    <ligand>
        <name>heme</name>
        <dbReference type="ChEBI" id="CHEBI:30413"/>
    </ligand>
    <ligandPart>
        <name>Fe</name>
        <dbReference type="ChEBI" id="CHEBI:18248"/>
    </ligandPart>
</feature>
<sequence length="330" mass="32407">MRLSISILALAAGAGLVSSQCISSIPECAQDCLLSAASSVGCSTTDYTCQCSTDNQSAIQQDATSCVLDGCGQNVALQQVLPAAEAFCSAINAGQTCSASSASAVSTTTSTASAAPSTSTVDTGTLATATASSSASSSLNTTLSSIISLTSSVTSGNASVTTSLSATSESSGASSFGSGSGSSGTATAATAATSSSSSAAAAAAVGSSGSIGSFGMMVLETISQVNLNESPIGMWSTIWTVPDYIKLDVNQGYHITFAVDPDQTIVNTSALFFLSPEAARTSSGSGSSTQGSASEPSAPSASTSDTTPLYKHAPCFKHHKCSPTSGQQAQ</sequence>
<evidence type="ECO:0000256" key="4">
    <source>
        <dbReference type="ARBA" id="ARBA00022525"/>
    </source>
</evidence>
<evidence type="ECO:0000256" key="3">
    <source>
        <dbReference type="ARBA" id="ARBA00010031"/>
    </source>
</evidence>
<keyword evidence="7 9" id="KW-1015">Disulfide bond</keyword>
<comment type="subcellular location">
    <subcellularLocation>
        <location evidence="1">Membrane</location>
        <topology evidence="1">Lipid-anchor</topology>
        <topology evidence="1">GPI-anchor</topology>
    </subcellularLocation>
    <subcellularLocation>
        <location evidence="2">Secreted</location>
    </subcellularLocation>
</comment>
<evidence type="ECO:0000256" key="8">
    <source>
        <dbReference type="ARBA" id="ARBA00023288"/>
    </source>
</evidence>
<dbReference type="Pfam" id="PF05730">
    <property type="entry name" value="CFEM"/>
    <property type="match status" value="1"/>
</dbReference>
<feature type="domain" description="CFEM" evidence="12">
    <location>
        <begin position="1"/>
        <end position="115"/>
    </location>
</feature>
<evidence type="ECO:0000256" key="6">
    <source>
        <dbReference type="ARBA" id="ARBA00022729"/>
    </source>
</evidence>
<dbReference type="SMART" id="SM00747">
    <property type="entry name" value="CFEM"/>
    <property type="match status" value="1"/>
</dbReference>
<dbReference type="PROSITE" id="PS52012">
    <property type="entry name" value="CFEM"/>
    <property type="match status" value="1"/>
</dbReference>
<reference evidence="14" key="1">
    <citation type="submission" date="2014-12" db="EMBL/GenBank/DDBJ databases">
        <title>Genome Sequence of Valsa Canker Pathogens Uncovers a Specific Adaption of Colonization on Woody Bark.</title>
        <authorList>
            <person name="Yin Z."/>
            <person name="Liu H."/>
            <person name="Gao X."/>
            <person name="Li Z."/>
            <person name="Song N."/>
            <person name="Ke X."/>
            <person name="Dai Q."/>
            <person name="Wu Y."/>
            <person name="Sun Y."/>
            <person name="Xu J.-R."/>
            <person name="Kang Z.K."/>
            <person name="Wang L."/>
            <person name="Huang L."/>
        </authorList>
    </citation>
    <scope>NUCLEOTIDE SEQUENCE [LARGE SCALE GENOMIC DNA]</scope>
    <source>
        <strain evidence="14">SXYL134</strain>
    </source>
</reference>
<evidence type="ECO:0000256" key="2">
    <source>
        <dbReference type="ARBA" id="ARBA00004613"/>
    </source>
</evidence>
<keyword evidence="4" id="KW-0964">Secreted</keyword>
<keyword evidence="6 11" id="KW-0732">Signal</keyword>
<keyword evidence="5" id="KW-0472">Membrane</keyword>
<evidence type="ECO:0000256" key="1">
    <source>
        <dbReference type="ARBA" id="ARBA00004589"/>
    </source>
</evidence>
<keyword evidence="5" id="KW-0336">GPI-anchor</keyword>
<comment type="caution">
    <text evidence="9">Lacks conserved residue(s) required for the propagation of feature annotation.</text>
</comment>
<evidence type="ECO:0000313" key="14">
    <source>
        <dbReference type="Proteomes" id="UP000078576"/>
    </source>
</evidence>
<dbReference type="EMBL" id="KN714834">
    <property type="protein sequence ID" value="KUI62804.1"/>
    <property type="molecule type" value="Genomic_DNA"/>
</dbReference>
<accession>A0A194VG14</accession>
<dbReference type="GO" id="GO:0046872">
    <property type="term" value="F:metal ion binding"/>
    <property type="evidence" value="ECO:0007669"/>
    <property type="project" value="UniProtKB-UniRule"/>
</dbReference>
<evidence type="ECO:0000256" key="7">
    <source>
        <dbReference type="ARBA" id="ARBA00023157"/>
    </source>
</evidence>
<evidence type="ECO:0000256" key="9">
    <source>
        <dbReference type="PROSITE-ProRule" id="PRU01356"/>
    </source>
</evidence>
<organism evidence="13 14">
    <name type="scientific">Cytospora mali</name>
    <name type="common">Apple Valsa canker fungus</name>
    <name type="synonym">Valsa mali</name>
    <dbReference type="NCBI Taxonomy" id="578113"/>
    <lineage>
        <taxon>Eukaryota</taxon>
        <taxon>Fungi</taxon>
        <taxon>Dikarya</taxon>
        <taxon>Ascomycota</taxon>
        <taxon>Pezizomycotina</taxon>
        <taxon>Sordariomycetes</taxon>
        <taxon>Sordariomycetidae</taxon>
        <taxon>Diaporthales</taxon>
        <taxon>Cytosporaceae</taxon>
        <taxon>Cytospora</taxon>
    </lineage>
</organism>
<protein>
    <recommendedName>
        <fullName evidence="12">CFEM domain-containing protein</fullName>
    </recommendedName>
</protein>
<keyword evidence="14" id="KW-1185">Reference proteome</keyword>
<dbReference type="STRING" id="694573.A0A194VG14"/>
<keyword evidence="9" id="KW-0479">Metal-binding</keyword>
<feature type="chain" id="PRO_5008266448" description="CFEM domain-containing protein" evidence="11">
    <location>
        <begin position="20"/>
        <end position="330"/>
    </location>
</feature>
<evidence type="ECO:0000256" key="5">
    <source>
        <dbReference type="ARBA" id="ARBA00022622"/>
    </source>
</evidence>
<comment type="similarity">
    <text evidence="3">Belongs to the RBT5 family.</text>
</comment>
<feature type="region of interest" description="Disordered" evidence="10">
    <location>
        <begin position="281"/>
        <end position="306"/>
    </location>
</feature>